<dbReference type="EMBL" id="OMOF01000113">
    <property type="protein sequence ID" value="SPF38981.1"/>
    <property type="molecule type" value="Genomic_DNA"/>
</dbReference>
<organism evidence="6 7">
    <name type="scientific">Candidatus Desulfosporosinus infrequens</name>
    <dbReference type="NCBI Taxonomy" id="2043169"/>
    <lineage>
        <taxon>Bacteria</taxon>
        <taxon>Bacillati</taxon>
        <taxon>Bacillota</taxon>
        <taxon>Clostridia</taxon>
        <taxon>Eubacteriales</taxon>
        <taxon>Desulfitobacteriaceae</taxon>
        <taxon>Desulfosporosinus</taxon>
    </lineage>
</organism>
<dbReference type="OrthoDB" id="9763654at2"/>
<dbReference type="PANTHER" id="PTHR39344:SF1">
    <property type="entry name" value="UPF0182 PROTEIN SLL1060"/>
    <property type="match status" value="1"/>
</dbReference>
<dbReference type="InterPro" id="IPR005372">
    <property type="entry name" value="UPF0182"/>
</dbReference>
<evidence type="ECO:0000313" key="7">
    <source>
        <dbReference type="Proteomes" id="UP000238916"/>
    </source>
</evidence>
<protein>
    <recommendedName>
        <fullName evidence="5">UPF0182 protein SBF1_200005</fullName>
    </recommendedName>
</protein>
<feature type="transmembrane region" description="Helical" evidence="5">
    <location>
        <begin position="211"/>
        <end position="234"/>
    </location>
</feature>
<evidence type="ECO:0000256" key="2">
    <source>
        <dbReference type="ARBA" id="ARBA00022692"/>
    </source>
</evidence>
<dbReference type="Pfam" id="PF03699">
    <property type="entry name" value="UPF0182"/>
    <property type="match status" value="1"/>
</dbReference>
<evidence type="ECO:0000313" key="6">
    <source>
        <dbReference type="EMBL" id="SPF38981.1"/>
    </source>
</evidence>
<evidence type="ECO:0000256" key="4">
    <source>
        <dbReference type="ARBA" id="ARBA00023136"/>
    </source>
</evidence>
<dbReference type="GO" id="GO:0005886">
    <property type="term" value="C:plasma membrane"/>
    <property type="evidence" value="ECO:0007669"/>
    <property type="project" value="UniProtKB-SubCell"/>
</dbReference>
<keyword evidence="2 5" id="KW-0812">Transmembrane</keyword>
<feature type="transmembrane region" description="Helical" evidence="5">
    <location>
        <begin position="45"/>
        <end position="67"/>
    </location>
</feature>
<comment type="subcellular location">
    <subcellularLocation>
        <location evidence="5">Cell membrane</location>
        <topology evidence="5">Multi-pass membrane protein</topology>
    </subcellularLocation>
</comment>
<evidence type="ECO:0000256" key="5">
    <source>
        <dbReference type="HAMAP-Rule" id="MF_01600"/>
    </source>
</evidence>
<reference evidence="7" key="1">
    <citation type="submission" date="2018-02" db="EMBL/GenBank/DDBJ databases">
        <authorList>
            <person name="Hausmann B."/>
        </authorList>
    </citation>
    <scope>NUCLEOTIDE SEQUENCE [LARGE SCALE GENOMIC DNA]</scope>
    <source>
        <strain evidence="7">Peat soil MAG SbF1</strain>
    </source>
</reference>
<dbReference type="GO" id="GO:0005576">
    <property type="term" value="C:extracellular region"/>
    <property type="evidence" value="ECO:0007669"/>
    <property type="project" value="TreeGrafter"/>
</dbReference>
<feature type="transmembrane region" description="Helical" evidence="5">
    <location>
        <begin position="7"/>
        <end position="25"/>
    </location>
</feature>
<dbReference type="Proteomes" id="UP000238916">
    <property type="component" value="Unassembled WGS sequence"/>
</dbReference>
<feature type="transmembrane region" description="Helical" evidence="5">
    <location>
        <begin position="254"/>
        <end position="274"/>
    </location>
</feature>
<keyword evidence="3 5" id="KW-1133">Transmembrane helix</keyword>
<evidence type="ECO:0000256" key="1">
    <source>
        <dbReference type="ARBA" id="ARBA00022475"/>
    </source>
</evidence>
<feature type="transmembrane region" description="Helical" evidence="5">
    <location>
        <begin position="103"/>
        <end position="128"/>
    </location>
</feature>
<evidence type="ECO:0000256" key="3">
    <source>
        <dbReference type="ARBA" id="ARBA00022989"/>
    </source>
</evidence>
<comment type="similarity">
    <text evidence="5">Belongs to the UPF0182 family.</text>
</comment>
<proteinExistence type="inferred from homology"/>
<dbReference type="AlphaFoldDB" id="A0A2U3KH31"/>
<gene>
    <name evidence="6" type="ORF">SBF1_200005</name>
</gene>
<accession>A0A2U3KH31</accession>
<dbReference type="HAMAP" id="MF_01600">
    <property type="entry name" value="UPF0182"/>
    <property type="match status" value="1"/>
</dbReference>
<feature type="transmembrane region" description="Helical" evidence="5">
    <location>
        <begin position="163"/>
        <end position="190"/>
    </location>
</feature>
<feature type="transmembrane region" description="Helical" evidence="5">
    <location>
        <begin position="281"/>
        <end position="300"/>
    </location>
</feature>
<keyword evidence="1 5" id="KW-1003">Cell membrane</keyword>
<sequence length="923" mass="104051">MGRYAKILIFLIAIIALLTAFSGFYEDWLWFKDLGYLQLFWTPILSQGLIQIVNGTILFAFIAATLLSIRHAIVTFINDRLNSRLHMVQDVHQPVFNLSQRNVTVWLIIFSALISFVISFVAGFTGWLEVLTFVHATPFGKSDPIFGQDLSFYFFKLPFLLTIYSAFFGPLFLLTFCTAVFYTVTGVLRFHSLKLWQPHSVEIGVEARRHLALLLGILFALKAFGSILDIYQLLYSVHGHVVGAGYADLNASLPALKILIVLSIVGFLLAWLCLAFKEVRLLTMPVIGIFVFGILLNGIYPTLIQSWIVTPNELNKEAPYIQNEISFTRFGYGLDKVQEQAYPGNTVLTVDSLKANQGTLNNIRLNDARPLLQTYTQEQGIRLYYKFHDVDIDRYTINNDYRQVMLSARELSTPDLDPEAQTFVNTRFKYTHGFGVTASFANAVTPEGLPSFAIKDVPPVTDFNELKLKEPRIYYGELTNDWVVADTSVKEFDYPLGNNNAENNYQGKTGIELTPFNKLMVSLHQGTPQLYLANQVNSQSRLLITRNIKDRVQKLAPFLTYDDDPYIVIDGGRLKWIMDAYTTSDQLPYASEYSDQNFNYIRNSVKVVIDAYDGTVDFYAVDANDPILQTYRQVFPGVFKDLSQMPDSLKAHLRYPETLFNIQANMLKTFHMTDSSVFYNKEDAWDIAKELFNANPQNVSPYYTVLKMPGNDKPEFVLMLPFTPASSETNTRNNMVSWLAARMDGDKYGQLLLYTLPKNTEIDGPLQIESRIDQDPDISQQLTLWNQKGSSVIRGDLLVLPIGGNFIYVEPIYLQSDQSGSIPEMKRVVLAYQNHLVMTENLDQAFVKIFGDNAPQPSIPGQMNTPISPTVPTPKATPTLPASGTTAASMLDQINQVRSILDNLETQLKGMSSGSLSSTSPTQ</sequence>
<dbReference type="PANTHER" id="PTHR39344">
    <property type="entry name" value="UPF0182 PROTEIN SLL1060"/>
    <property type="match status" value="1"/>
</dbReference>
<keyword evidence="4 5" id="KW-0472">Membrane</keyword>
<name>A0A2U3KH31_9FIRM</name>